<name>A0A917HEM1_9BACI</name>
<proteinExistence type="predicted"/>
<dbReference type="RefSeq" id="WP_188455461.1">
    <property type="nucleotide sequence ID" value="NZ_BMFR01000008.1"/>
</dbReference>
<reference evidence="1" key="2">
    <citation type="submission" date="2020-09" db="EMBL/GenBank/DDBJ databases">
        <authorList>
            <person name="Sun Q."/>
            <person name="Zhou Y."/>
        </authorList>
    </citation>
    <scope>NUCLEOTIDE SEQUENCE</scope>
    <source>
        <strain evidence="1">CGMCC 1.12754</strain>
    </source>
</reference>
<accession>A0A917HEM1</accession>
<dbReference type="Proteomes" id="UP000622860">
    <property type="component" value="Unassembled WGS sequence"/>
</dbReference>
<evidence type="ECO:0000313" key="2">
    <source>
        <dbReference type="Proteomes" id="UP000622860"/>
    </source>
</evidence>
<evidence type="ECO:0000313" key="1">
    <source>
        <dbReference type="EMBL" id="GGG76686.1"/>
    </source>
</evidence>
<dbReference type="EMBL" id="BMFR01000008">
    <property type="protein sequence ID" value="GGG76686.1"/>
    <property type="molecule type" value="Genomic_DNA"/>
</dbReference>
<organism evidence="1 2">
    <name type="scientific">Virgibacillus oceani</name>
    <dbReference type="NCBI Taxonomy" id="1479511"/>
    <lineage>
        <taxon>Bacteria</taxon>
        <taxon>Bacillati</taxon>
        <taxon>Bacillota</taxon>
        <taxon>Bacilli</taxon>
        <taxon>Bacillales</taxon>
        <taxon>Bacillaceae</taxon>
        <taxon>Virgibacillus</taxon>
    </lineage>
</organism>
<comment type="caution">
    <text evidence="1">The sequence shown here is derived from an EMBL/GenBank/DDBJ whole genome shotgun (WGS) entry which is preliminary data.</text>
</comment>
<gene>
    <name evidence="1" type="ORF">GCM10011398_22120</name>
</gene>
<dbReference type="AlphaFoldDB" id="A0A917HEM1"/>
<keyword evidence="2" id="KW-1185">Reference proteome</keyword>
<protein>
    <submittedName>
        <fullName evidence="1">Uncharacterized protein</fullName>
    </submittedName>
</protein>
<sequence>MALKKVKRPVLKGEQEFIESRKKDAKHLEEVSSSQVDRNVDEFPKAHLHETISLQGISNENEMSITELPLISFTGGQARLIRKPKLPEGNYFFRINNVTYKKNFKSKFGANGLVLFHFSIGKSEDDTPTQITISFSFSYHYESPLMQFVNNFAPLFDEETISFDGLVGCCGVGRIYHHQTARGSIYERIKVESVNLFN</sequence>
<reference evidence="1" key="1">
    <citation type="journal article" date="2014" name="Int. J. Syst. Evol. Microbiol.">
        <title>Complete genome sequence of Corynebacterium casei LMG S-19264T (=DSM 44701T), isolated from a smear-ripened cheese.</title>
        <authorList>
            <consortium name="US DOE Joint Genome Institute (JGI-PGF)"/>
            <person name="Walter F."/>
            <person name="Albersmeier A."/>
            <person name="Kalinowski J."/>
            <person name="Ruckert C."/>
        </authorList>
    </citation>
    <scope>NUCLEOTIDE SEQUENCE</scope>
    <source>
        <strain evidence="1">CGMCC 1.12754</strain>
    </source>
</reference>